<evidence type="ECO:0000313" key="1">
    <source>
        <dbReference type="EMBL" id="TBU09954.1"/>
    </source>
</evidence>
<dbReference type="AlphaFoldDB" id="A0A4Q9LNP6"/>
<gene>
    <name evidence="1" type="ORF">CWI39_0012p0040</name>
</gene>
<accession>A0A4Q9LNP6</accession>
<organism evidence="1 2">
    <name type="scientific">Hamiltosporidium magnivora</name>
    <dbReference type="NCBI Taxonomy" id="148818"/>
    <lineage>
        <taxon>Eukaryota</taxon>
        <taxon>Fungi</taxon>
        <taxon>Fungi incertae sedis</taxon>
        <taxon>Microsporidia</taxon>
        <taxon>Dubosqiidae</taxon>
        <taxon>Hamiltosporidium</taxon>
    </lineage>
</organism>
<name>A0A4Q9LNP6_9MICR</name>
<dbReference type="VEuPathDB" id="MicrosporidiaDB:CWI39_0012p0040"/>
<comment type="caution">
    <text evidence="1">The sequence shown here is derived from an EMBL/GenBank/DDBJ whole genome shotgun (WGS) entry which is preliminary data.</text>
</comment>
<dbReference type="VEuPathDB" id="MicrosporidiaDB:CWI36_0047p0010"/>
<dbReference type="Proteomes" id="UP000293045">
    <property type="component" value="Unassembled WGS sequence"/>
</dbReference>
<reference evidence="1 2" key="1">
    <citation type="submission" date="2017-12" db="EMBL/GenBank/DDBJ databases">
        <authorList>
            <person name="Pombert J.-F."/>
            <person name="Haag K.L."/>
            <person name="Ebert D."/>
        </authorList>
    </citation>
    <scope>NUCLEOTIDE SEQUENCE [LARGE SCALE GENOMIC DNA]</scope>
    <source>
        <strain evidence="1">IL-BN-2</strain>
    </source>
</reference>
<protein>
    <submittedName>
        <fullName evidence="1">Uncharacterized protein</fullName>
    </submittedName>
</protein>
<dbReference type="EMBL" id="PIXR01000012">
    <property type="protein sequence ID" value="TBU09954.1"/>
    <property type="molecule type" value="Genomic_DNA"/>
</dbReference>
<sequence>MNDRRTYKNKKFEQNERILIRKVIKRMLDEDNRYLNEAMLKKTNIFLFSTLNEIIPVFLKIVRDTIIFERKAIKLGNITYQKIFPLLKEAKEILYNFYTKFLYFQIDLDSNYYLKALVSYFE</sequence>
<evidence type="ECO:0000313" key="2">
    <source>
        <dbReference type="Proteomes" id="UP000293045"/>
    </source>
</evidence>
<proteinExistence type="predicted"/>